<evidence type="ECO:0000313" key="2">
    <source>
        <dbReference type="Proteomes" id="UP000829196"/>
    </source>
</evidence>
<name>A0A8T3ARE7_DENNO</name>
<dbReference type="Proteomes" id="UP000829196">
    <property type="component" value="Unassembled WGS sequence"/>
</dbReference>
<comment type="caution">
    <text evidence="1">The sequence shown here is derived from an EMBL/GenBank/DDBJ whole genome shotgun (WGS) entry which is preliminary data.</text>
</comment>
<gene>
    <name evidence="1" type="ORF">KFK09_019548</name>
</gene>
<keyword evidence="2" id="KW-1185">Reference proteome</keyword>
<protein>
    <submittedName>
        <fullName evidence="1">Uncharacterized protein</fullName>
    </submittedName>
</protein>
<organism evidence="1 2">
    <name type="scientific">Dendrobium nobile</name>
    <name type="common">Orchid</name>
    <dbReference type="NCBI Taxonomy" id="94219"/>
    <lineage>
        <taxon>Eukaryota</taxon>
        <taxon>Viridiplantae</taxon>
        <taxon>Streptophyta</taxon>
        <taxon>Embryophyta</taxon>
        <taxon>Tracheophyta</taxon>
        <taxon>Spermatophyta</taxon>
        <taxon>Magnoliopsida</taxon>
        <taxon>Liliopsida</taxon>
        <taxon>Asparagales</taxon>
        <taxon>Orchidaceae</taxon>
        <taxon>Epidendroideae</taxon>
        <taxon>Malaxideae</taxon>
        <taxon>Dendrobiinae</taxon>
        <taxon>Dendrobium</taxon>
    </lineage>
</organism>
<evidence type="ECO:0000313" key="1">
    <source>
        <dbReference type="EMBL" id="KAI0498658.1"/>
    </source>
</evidence>
<dbReference type="AlphaFoldDB" id="A0A8T3ARE7"/>
<accession>A0A8T3ARE7</accession>
<proteinExistence type="predicted"/>
<reference evidence="1" key="1">
    <citation type="journal article" date="2022" name="Front. Genet.">
        <title>Chromosome-Scale Assembly of the Dendrobium nobile Genome Provides Insights Into the Molecular Mechanism of the Biosynthesis of the Medicinal Active Ingredient of Dendrobium.</title>
        <authorList>
            <person name="Xu Q."/>
            <person name="Niu S.-C."/>
            <person name="Li K.-L."/>
            <person name="Zheng P.-J."/>
            <person name="Zhang X.-J."/>
            <person name="Jia Y."/>
            <person name="Liu Y."/>
            <person name="Niu Y.-X."/>
            <person name="Yu L.-H."/>
            <person name="Chen D.-F."/>
            <person name="Zhang G.-Q."/>
        </authorList>
    </citation>
    <scope>NUCLEOTIDE SEQUENCE</scope>
    <source>
        <tissue evidence="1">Leaf</tissue>
    </source>
</reference>
<dbReference type="EMBL" id="JAGYWB010000014">
    <property type="protein sequence ID" value="KAI0498658.1"/>
    <property type="molecule type" value="Genomic_DNA"/>
</dbReference>
<sequence length="106" mass="12445">MALLVSHLVVNWFSCNILPFFPFVNSLKCMFLHSQKSFPNIFQQIFSQQYSSHIITTIMTKFQLFFSFFLLDFTDFCKIHPILATLQQPTAETFRNFSNYGVEISL</sequence>